<feature type="compositionally biased region" description="Low complexity" evidence="1">
    <location>
        <begin position="201"/>
        <end position="215"/>
    </location>
</feature>
<feature type="compositionally biased region" description="Basic and acidic residues" evidence="1">
    <location>
        <begin position="373"/>
        <end position="409"/>
    </location>
</feature>
<feature type="compositionally biased region" description="Polar residues" evidence="1">
    <location>
        <begin position="347"/>
        <end position="363"/>
    </location>
</feature>
<dbReference type="VEuPathDB" id="AmoebaDB:EDI_271650"/>
<dbReference type="eggNOG" id="ENOG502T044">
    <property type="taxonomic scope" value="Eukaryota"/>
</dbReference>
<dbReference type="RefSeq" id="XP_001737039.1">
    <property type="nucleotide sequence ID" value="XM_001736987.1"/>
</dbReference>
<proteinExistence type="predicted"/>
<evidence type="ECO:0000256" key="1">
    <source>
        <dbReference type="SAM" id="MobiDB-lite"/>
    </source>
</evidence>
<keyword evidence="4" id="KW-1185">Reference proteome</keyword>
<evidence type="ECO:0000313" key="4">
    <source>
        <dbReference type="Proteomes" id="UP000008076"/>
    </source>
</evidence>
<dbReference type="OrthoDB" id="306304at2759"/>
<dbReference type="InterPro" id="IPR008883">
    <property type="entry name" value="UEV_N"/>
</dbReference>
<protein>
    <recommendedName>
        <fullName evidence="2">UEV domain-containing protein</fullName>
    </recommendedName>
</protein>
<dbReference type="GeneID" id="5882053"/>
<dbReference type="PANTHER" id="PTHR23306:SF3">
    <property type="entry name" value="TUMOR SUPPRESSOR PROTEIN 101"/>
    <property type="match status" value="1"/>
</dbReference>
<accession>B0EFM8</accession>
<dbReference type="PROSITE" id="PS51322">
    <property type="entry name" value="UEV"/>
    <property type="match status" value="1"/>
</dbReference>
<dbReference type="KEGG" id="edi:EDI_271650"/>
<dbReference type="InterPro" id="IPR052070">
    <property type="entry name" value="ESCRT-I_UEV_domain"/>
</dbReference>
<dbReference type="OMA" id="NHPEVDE"/>
<organism evidence="4">
    <name type="scientific">Entamoeba dispar (strain ATCC PRA-260 / SAW760)</name>
    <dbReference type="NCBI Taxonomy" id="370354"/>
    <lineage>
        <taxon>Eukaryota</taxon>
        <taxon>Amoebozoa</taxon>
        <taxon>Evosea</taxon>
        <taxon>Archamoebae</taxon>
        <taxon>Mastigamoebida</taxon>
        <taxon>Entamoebidae</taxon>
        <taxon>Entamoeba</taxon>
    </lineage>
</organism>
<feature type="domain" description="UEV" evidence="2">
    <location>
        <begin position="5"/>
        <end position="144"/>
    </location>
</feature>
<dbReference type="AlphaFoldDB" id="B0EFM8"/>
<dbReference type="Gene3D" id="3.10.110.10">
    <property type="entry name" value="Ubiquitin Conjugating Enzyme"/>
    <property type="match status" value="1"/>
</dbReference>
<dbReference type="Pfam" id="PF05743">
    <property type="entry name" value="UEV"/>
    <property type="match status" value="1"/>
</dbReference>
<dbReference type="CDD" id="cd11685">
    <property type="entry name" value="UEV_TSG101-like"/>
    <property type="match status" value="1"/>
</dbReference>
<dbReference type="GO" id="GO:0000813">
    <property type="term" value="C:ESCRT I complex"/>
    <property type="evidence" value="ECO:0007669"/>
    <property type="project" value="TreeGrafter"/>
</dbReference>
<dbReference type="GO" id="GO:0008333">
    <property type="term" value="P:endosome to lysosome transport"/>
    <property type="evidence" value="ECO:0007669"/>
    <property type="project" value="TreeGrafter"/>
</dbReference>
<dbReference type="PANTHER" id="PTHR23306">
    <property type="entry name" value="TUMOR SUSCEPTIBILITY GENE 101 PROTEIN-RELATED"/>
    <property type="match status" value="1"/>
</dbReference>
<feature type="region of interest" description="Disordered" evidence="1">
    <location>
        <begin position="347"/>
        <end position="409"/>
    </location>
</feature>
<evidence type="ECO:0000259" key="2">
    <source>
        <dbReference type="PROSITE" id="PS51322"/>
    </source>
</evidence>
<feature type="region of interest" description="Disordered" evidence="1">
    <location>
        <begin position="194"/>
        <end position="215"/>
    </location>
</feature>
<gene>
    <name evidence="3" type="ORF">EDI_271650</name>
</gene>
<reference evidence="4" key="1">
    <citation type="submission" date="2007-12" db="EMBL/GenBank/DDBJ databases">
        <title>Annotation of Entamoeba dispar SAW760.</title>
        <authorList>
            <person name="Lorenzi H."/>
            <person name="Inman J."/>
            <person name="Schobel S."/>
            <person name="Amedeo P."/>
            <person name="Caler E."/>
        </authorList>
    </citation>
    <scope>NUCLEOTIDE SEQUENCE [LARGE SCALE GENOMIC DNA]</scope>
    <source>
        <strain evidence="4">ATCC PRA-260 / SAW760</strain>
    </source>
</reference>
<dbReference type="EMBL" id="DS549061">
    <property type="protein sequence ID" value="EDR26659.1"/>
    <property type="molecule type" value="Genomic_DNA"/>
</dbReference>
<name>B0EFM8_ENTDS</name>
<dbReference type="InterPro" id="IPR016135">
    <property type="entry name" value="UBQ-conjugating_enzyme/RWD"/>
</dbReference>
<sequence length="512" mass="58519">MQSINDIKNIIGPIKKYYEDFDSIEQDIRSILSKYPKFRFGTLTSRISGNQLLVLTGFLPILFNGKKFGIPLLIGFTYEYPISAPEMICNISEGMEIVKNHPEVDENGIIRKVSNEWNPSSDLLMVLDSLAKSFGTIPPVRQTQNNLVTNTQRYPITTSTNSIQPNLYNNFIKPCSLTPSQIFNSSYSNSPYCQPRNIPLQPQHQYQSNSSYQQPVTNKLPYSQEMHSFNPSLQSSSSYDYQNHLTLINPSVQPQCQSFNTTPIKSSVPAEVVQSTSFSSINPPFSPSFSDSQQPIYYSSFSTTSPTNPITAYPLQSQEQRVQVNGYIKKTGDDPYLVDYNSISKPTPSQFVSMPSHSMTQLEADNKLNPSHLKSEEETNRLMKYKDDKKKEEDNKIFPNEEKERRKKENEIIQKEKLQNKINKTKKAINEISCWIEKNSCENFELQQMLLQKITDDEQNRMKSVSQCIAIDDCIEILSDATKNKVISIEDALEQLKKITSIQFHAKYYVAK</sequence>
<dbReference type="SUPFAM" id="SSF54495">
    <property type="entry name" value="UBC-like"/>
    <property type="match status" value="1"/>
</dbReference>
<dbReference type="GO" id="GO:0015031">
    <property type="term" value="P:protein transport"/>
    <property type="evidence" value="ECO:0007669"/>
    <property type="project" value="InterPro"/>
</dbReference>
<evidence type="ECO:0000313" key="3">
    <source>
        <dbReference type="EMBL" id="EDR26659.1"/>
    </source>
</evidence>
<dbReference type="Proteomes" id="UP000008076">
    <property type="component" value="Unassembled WGS sequence"/>
</dbReference>
<dbReference type="GO" id="GO:0043130">
    <property type="term" value="F:ubiquitin binding"/>
    <property type="evidence" value="ECO:0007669"/>
    <property type="project" value="TreeGrafter"/>
</dbReference>